<dbReference type="PROSITE" id="PS50970">
    <property type="entry name" value="HCY"/>
    <property type="match status" value="1"/>
</dbReference>
<dbReference type="Pfam" id="PF02574">
    <property type="entry name" value="S-methyl_trans"/>
    <property type="match status" value="1"/>
</dbReference>
<evidence type="ECO:0000313" key="6">
    <source>
        <dbReference type="EMBL" id="CAE0751782.1"/>
    </source>
</evidence>
<dbReference type="AlphaFoldDB" id="A0A7S4B2K5"/>
<keyword evidence="3 4" id="KW-0862">Zinc</keyword>
<dbReference type="Gene3D" id="3.20.20.330">
    <property type="entry name" value="Homocysteine-binding-like domain"/>
    <property type="match status" value="1"/>
</dbReference>
<evidence type="ECO:0000256" key="4">
    <source>
        <dbReference type="PROSITE-ProRule" id="PRU00333"/>
    </source>
</evidence>
<dbReference type="GO" id="GO:0008270">
    <property type="term" value="F:zinc ion binding"/>
    <property type="evidence" value="ECO:0007669"/>
    <property type="project" value="InterPro"/>
</dbReference>
<comment type="cofactor">
    <cofactor evidence="3">
        <name>Zn(2+)</name>
        <dbReference type="ChEBI" id="CHEBI:29105"/>
    </cofactor>
    <text evidence="3">Binds 1 zinc ion per subunit.</text>
</comment>
<feature type="binding site" evidence="3 4">
    <location>
        <position position="264"/>
    </location>
    <ligand>
        <name>Zn(2+)</name>
        <dbReference type="ChEBI" id="CHEBI:29105"/>
    </ligand>
</feature>
<evidence type="ECO:0000256" key="3">
    <source>
        <dbReference type="PIRSR" id="PIRSR037505-2"/>
    </source>
</evidence>
<feature type="binding site" evidence="3 4">
    <location>
        <position position="265"/>
    </location>
    <ligand>
        <name>Zn(2+)</name>
        <dbReference type="ChEBI" id="CHEBI:29105"/>
    </ligand>
</feature>
<proteinExistence type="predicted"/>
<feature type="domain" description="Hcy-binding" evidence="5">
    <location>
        <begin position="1"/>
        <end position="279"/>
    </location>
</feature>
<reference evidence="6" key="1">
    <citation type="submission" date="2021-01" db="EMBL/GenBank/DDBJ databases">
        <authorList>
            <person name="Corre E."/>
            <person name="Pelletier E."/>
            <person name="Niang G."/>
            <person name="Scheremetjew M."/>
            <person name="Finn R."/>
            <person name="Kale V."/>
            <person name="Holt S."/>
            <person name="Cochrane G."/>
            <person name="Meng A."/>
            <person name="Brown T."/>
            <person name="Cohen L."/>
        </authorList>
    </citation>
    <scope>NUCLEOTIDE SEQUENCE</scope>
    <source>
        <strain evidence="6">CCMP645</strain>
    </source>
</reference>
<organism evidence="6">
    <name type="scientific">Chrysotila carterae</name>
    <name type="common">Marine alga</name>
    <name type="synonym">Syracosphaera carterae</name>
    <dbReference type="NCBI Taxonomy" id="13221"/>
    <lineage>
        <taxon>Eukaryota</taxon>
        <taxon>Haptista</taxon>
        <taxon>Haptophyta</taxon>
        <taxon>Prymnesiophyceae</taxon>
        <taxon>Isochrysidales</taxon>
        <taxon>Isochrysidaceae</taxon>
        <taxon>Chrysotila</taxon>
    </lineage>
</organism>
<dbReference type="GO" id="GO:0008168">
    <property type="term" value="F:methyltransferase activity"/>
    <property type="evidence" value="ECO:0007669"/>
    <property type="project" value="UniProtKB-UniRule"/>
</dbReference>
<gene>
    <name evidence="6" type="ORF">PCAR00345_LOCUS4367</name>
</gene>
<dbReference type="InterPro" id="IPR017226">
    <property type="entry name" value="BHMT-like"/>
</dbReference>
<evidence type="ECO:0000256" key="1">
    <source>
        <dbReference type="ARBA" id="ARBA00022603"/>
    </source>
</evidence>
<accession>A0A7S4B2K5</accession>
<keyword evidence="3 4" id="KW-0479">Metal-binding</keyword>
<dbReference type="InterPro" id="IPR036589">
    <property type="entry name" value="HCY_dom_sf"/>
</dbReference>
<evidence type="ECO:0000259" key="5">
    <source>
        <dbReference type="PROSITE" id="PS50970"/>
    </source>
</evidence>
<dbReference type="PANTHER" id="PTHR11103">
    <property type="entry name" value="SLR1189 PROTEIN"/>
    <property type="match status" value="1"/>
</dbReference>
<dbReference type="SUPFAM" id="SSF82282">
    <property type="entry name" value="Homocysteine S-methyltransferase"/>
    <property type="match status" value="1"/>
</dbReference>
<feature type="binding site" evidence="3 4">
    <location>
        <position position="178"/>
    </location>
    <ligand>
        <name>Zn(2+)</name>
        <dbReference type="ChEBI" id="CHEBI:29105"/>
    </ligand>
</feature>
<keyword evidence="2 4" id="KW-0808">Transferase</keyword>
<dbReference type="GO" id="GO:0009086">
    <property type="term" value="P:methionine biosynthetic process"/>
    <property type="evidence" value="ECO:0007669"/>
    <property type="project" value="InterPro"/>
</dbReference>
<name>A0A7S4B2K5_CHRCT</name>
<evidence type="ECO:0000256" key="2">
    <source>
        <dbReference type="ARBA" id="ARBA00022679"/>
    </source>
</evidence>
<protein>
    <recommendedName>
        <fullName evidence="5">Hcy-binding domain-containing protein</fullName>
    </recommendedName>
</protein>
<dbReference type="InterPro" id="IPR003726">
    <property type="entry name" value="HCY_dom"/>
</dbReference>
<keyword evidence="1 4" id="KW-0489">Methyltransferase</keyword>
<sequence length="282" mass="29345">MSAMFANVDHPELVTSVHAEYVDAGVDVVTTNTFTLTPYALAPFAREGELATLLHAAARCASDAVASTSRSVLIAGCLPPLGECYKAECVGDANEMVLTYSAICAELAPRVDLFLAETLTSSTEVIAARKAAGPSGKPFWASLTLKDECNAALRGGETVYAALAALKMKPPAAILFNCCAPQAVLAGVRAARAATRSFESFEGTLLGGYANGFQVTTSEWLSGKETAGCTAAHEYDNHGIISPAAYREHALSWVKAGAGLVGGCCGVGPAHLRELCATLRRL</sequence>
<dbReference type="EMBL" id="HBIZ01007612">
    <property type="protein sequence ID" value="CAE0751782.1"/>
    <property type="molecule type" value="Transcribed_RNA"/>
</dbReference>
<dbReference type="PANTHER" id="PTHR11103:SF18">
    <property type="entry name" value="SLR1189 PROTEIN"/>
    <property type="match status" value="1"/>
</dbReference>
<dbReference type="GO" id="GO:0032259">
    <property type="term" value="P:methylation"/>
    <property type="evidence" value="ECO:0007669"/>
    <property type="project" value="UniProtKB-KW"/>
</dbReference>
<dbReference type="PIRSF" id="PIRSF037505">
    <property type="entry name" value="Betaine_HMT"/>
    <property type="match status" value="1"/>
</dbReference>